<keyword evidence="1" id="KW-0238">DNA-binding</keyword>
<dbReference type="RefSeq" id="WP_087985232.1">
    <property type="nucleotide sequence ID" value="NZ_FMBI01000039.1"/>
</dbReference>
<dbReference type="CDD" id="cd00093">
    <property type="entry name" value="HTH_XRE"/>
    <property type="match status" value="1"/>
</dbReference>
<dbReference type="AlphaFoldDB" id="A0A1C4FY28"/>
<dbReference type="Pfam" id="PF01381">
    <property type="entry name" value="HTH_3"/>
    <property type="match status" value="1"/>
</dbReference>
<evidence type="ECO:0000313" key="4">
    <source>
        <dbReference type="Proteomes" id="UP000195991"/>
    </source>
</evidence>
<dbReference type="GO" id="GO:0003677">
    <property type="term" value="F:DNA binding"/>
    <property type="evidence" value="ECO:0007669"/>
    <property type="project" value="UniProtKB-KW"/>
</dbReference>
<dbReference type="PROSITE" id="PS50943">
    <property type="entry name" value="HTH_CROC1"/>
    <property type="match status" value="1"/>
</dbReference>
<protein>
    <submittedName>
        <fullName evidence="3">Transcription regulator</fullName>
    </submittedName>
</protein>
<dbReference type="EMBL" id="FMBI01000039">
    <property type="protein sequence ID" value="SCC60899.1"/>
    <property type="molecule type" value="Genomic_DNA"/>
</dbReference>
<accession>A0A1C4FY28</accession>
<evidence type="ECO:0000313" key="3">
    <source>
        <dbReference type="EMBL" id="SCC60899.1"/>
    </source>
</evidence>
<dbReference type="PANTHER" id="PTHR46558">
    <property type="entry name" value="TRACRIPTIONAL REGULATORY PROTEIN-RELATED-RELATED"/>
    <property type="match status" value="1"/>
</dbReference>
<dbReference type="SUPFAM" id="SSF47413">
    <property type="entry name" value="lambda repressor-like DNA-binding domains"/>
    <property type="match status" value="1"/>
</dbReference>
<feature type="domain" description="HTH cro/C1-type" evidence="2">
    <location>
        <begin position="9"/>
        <end position="63"/>
    </location>
</feature>
<gene>
    <name evidence="3" type="ORF">BTT61001_04950</name>
</gene>
<evidence type="ECO:0000259" key="2">
    <source>
        <dbReference type="PROSITE" id="PS50943"/>
    </source>
</evidence>
<reference evidence="3 4" key="1">
    <citation type="submission" date="2016-08" db="EMBL/GenBank/DDBJ databases">
        <authorList>
            <person name="Seilhamer J.J."/>
        </authorList>
    </citation>
    <scope>NUCLEOTIDE SEQUENCE [LARGE SCALE GENOMIC DNA]</scope>
    <source>
        <strain evidence="3 4">IEBC_T61001</strain>
    </source>
</reference>
<organism evidence="3 4">
    <name type="scientific">Bacillus thuringiensis</name>
    <dbReference type="NCBI Taxonomy" id="1428"/>
    <lineage>
        <taxon>Bacteria</taxon>
        <taxon>Bacillati</taxon>
        <taxon>Bacillota</taxon>
        <taxon>Bacilli</taxon>
        <taxon>Bacillales</taxon>
        <taxon>Bacillaceae</taxon>
        <taxon>Bacillus</taxon>
        <taxon>Bacillus cereus group</taxon>
    </lineage>
</organism>
<dbReference type="SMART" id="SM00530">
    <property type="entry name" value="HTH_XRE"/>
    <property type="match status" value="1"/>
</dbReference>
<name>A0A1C4FY28_BACTU</name>
<dbReference type="InterPro" id="IPR001387">
    <property type="entry name" value="Cro/C1-type_HTH"/>
</dbReference>
<dbReference type="InterPro" id="IPR010982">
    <property type="entry name" value="Lambda_DNA-bd_dom_sf"/>
</dbReference>
<dbReference type="PANTHER" id="PTHR46558:SF11">
    <property type="entry name" value="HTH-TYPE TRANSCRIPTIONAL REGULATOR XRE"/>
    <property type="match status" value="1"/>
</dbReference>
<sequence>MLPILSIRIKELRKERKWSQKELGEKVDVSESFISKVESGKKQPSREVTAKISEIFNVTTDFLLGRSNEEDLNEMLDVKFKSMKERLANLPESQREMIMRQAENLMAEFEKLNNQSEK</sequence>
<proteinExistence type="predicted"/>
<evidence type="ECO:0000256" key="1">
    <source>
        <dbReference type="ARBA" id="ARBA00023125"/>
    </source>
</evidence>
<dbReference type="Gene3D" id="1.10.260.40">
    <property type="entry name" value="lambda repressor-like DNA-binding domains"/>
    <property type="match status" value="1"/>
</dbReference>
<dbReference type="Proteomes" id="UP000195991">
    <property type="component" value="Unassembled WGS sequence"/>
</dbReference>